<dbReference type="InterPro" id="IPR029039">
    <property type="entry name" value="Flavoprotein-like_sf"/>
</dbReference>
<dbReference type="RefSeq" id="WP_136531108.1">
    <property type="nucleotide sequence ID" value="NZ_STGX01000014.1"/>
</dbReference>
<organism evidence="5 6">
    <name type="scientific">Glycomyces paridis</name>
    <dbReference type="NCBI Taxonomy" id="2126555"/>
    <lineage>
        <taxon>Bacteria</taxon>
        <taxon>Bacillati</taxon>
        <taxon>Actinomycetota</taxon>
        <taxon>Actinomycetes</taxon>
        <taxon>Glycomycetales</taxon>
        <taxon>Glycomycetaceae</taxon>
        <taxon>Glycomyces</taxon>
    </lineage>
</organism>
<gene>
    <name evidence="5" type="ORF">E9998_18130</name>
</gene>
<proteinExistence type="predicted"/>
<dbReference type="AlphaFoldDB" id="A0A4S8PDX3"/>
<dbReference type="InterPro" id="IPR051814">
    <property type="entry name" value="NAD(P)H-dep_FMN_reductase"/>
</dbReference>
<evidence type="ECO:0000256" key="2">
    <source>
        <dbReference type="ARBA" id="ARBA00022643"/>
    </source>
</evidence>
<accession>A0A4S8PDX3</accession>
<evidence type="ECO:0000256" key="3">
    <source>
        <dbReference type="ARBA" id="ARBA00023002"/>
    </source>
</evidence>
<name>A0A4S8PDX3_9ACTN</name>
<keyword evidence="1" id="KW-0285">Flavoprotein</keyword>
<reference evidence="5 6" key="1">
    <citation type="journal article" date="2018" name="Int. J. Syst. Evol. Microbiol.">
        <title>Glycomyces paridis sp. nov., isolated from the medicinal plant Paris polyphylla.</title>
        <authorList>
            <person name="Fang X.M."/>
            <person name="Bai J.L."/>
            <person name="Su J."/>
            <person name="Zhao L.L."/>
            <person name="Liu H.Y."/>
            <person name="Ma B.P."/>
            <person name="Zhang Y.Q."/>
            <person name="Yu L.Y."/>
        </authorList>
    </citation>
    <scope>NUCLEOTIDE SEQUENCE [LARGE SCALE GENOMIC DNA]</scope>
    <source>
        <strain evidence="5 6">CPCC 204357</strain>
    </source>
</reference>
<evidence type="ECO:0000313" key="6">
    <source>
        <dbReference type="Proteomes" id="UP000305792"/>
    </source>
</evidence>
<dbReference type="SUPFAM" id="SSF52218">
    <property type="entry name" value="Flavoproteins"/>
    <property type="match status" value="1"/>
</dbReference>
<dbReference type="Gene3D" id="3.40.50.360">
    <property type="match status" value="1"/>
</dbReference>
<protein>
    <submittedName>
        <fullName evidence="5">NAD(P)H-dependent oxidoreductase</fullName>
    </submittedName>
</protein>
<dbReference type="PANTHER" id="PTHR43408:SF2">
    <property type="entry name" value="FMN REDUCTASE (NADPH)"/>
    <property type="match status" value="1"/>
</dbReference>
<dbReference type="Pfam" id="PF03358">
    <property type="entry name" value="FMN_red"/>
    <property type="match status" value="1"/>
</dbReference>
<dbReference type="Proteomes" id="UP000305792">
    <property type="component" value="Unassembled WGS sequence"/>
</dbReference>
<evidence type="ECO:0000259" key="4">
    <source>
        <dbReference type="Pfam" id="PF03358"/>
    </source>
</evidence>
<evidence type="ECO:0000256" key="1">
    <source>
        <dbReference type="ARBA" id="ARBA00022630"/>
    </source>
</evidence>
<evidence type="ECO:0000313" key="5">
    <source>
        <dbReference type="EMBL" id="THV26479.1"/>
    </source>
</evidence>
<feature type="domain" description="NADPH-dependent FMN reductase-like" evidence="4">
    <location>
        <begin position="6"/>
        <end position="139"/>
    </location>
</feature>
<dbReference type="InterPro" id="IPR005025">
    <property type="entry name" value="FMN_Rdtase-like_dom"/>
</dbReference>
<sequence length="181" mass="18969">MTANLNVTTVVGNPKRLSRTLTTAEALAAAIAAGLGTEPRAESVDLAELYLTGLEPPHGGFERLLGQIRSGDVLIVATPVYKGSYTGLLKLFLDQLPPKALEGTVTVPVTVAASREHRLLADLHLRPVLAELGAKTPVPSLTLVEGELPELDARLGAWTEAHLADLADALAFGRRPIGASA</sequence>
<keyword evidence="6" id="KW-1185">Reference proteome</keyword>
<dbReference type="PANTHER" id="PTHR43408">
    <property type="entry name" value="FMN REDUCTASE (NADPH)"/>
    <property type="match status" value="1"/>
</dbReference>
<keyword evidence="3" id="KW-0560">Oxidoreductase</keyword>
<comment type="caution">
    <text evidence="5">The sequence shown here is derived from an EMBL/GenBank/DDBJ whole genome shotgun (WGS) entry which is preliminary data.</text>
</comment>
<dbReference type="GO" id="GO:0016491">
    <property type="term" value="F:oxidoreductase activity"/>
    <property type="evidence" value="ECO:0007669"/>
    <property type="project" value="UniProtKB-KW"/>
</dbReference>
<keyword evidence="2" id="KW-0288">FMN</keyword>
<dbReference type="OrthoDB" id="1643408at2"/>
<dbReference type="EMBL" id="STGX01000014">
    <property type="protein sequence ID" value="THV26479.1"/>
    <property type="molecule type" value="Genomic_DNA"/>
</dbReference>